<evidence type="ECO:0000313" key="2">
    <source>
        <dbReference type="EMBL" id="GHH63516.1"/>
    </source>
</evidence>
<dbReference type="EMBL" id="BNAR01000031">
    <property type="protein sequence ID" value="GHH63516.1"/>
    <property type="molecule type" value="Genomic_DNA"/>
</dbReference>
<dbReference type="CDD" id="cd00093">
    <property type="entry name" value="HTH_XRE"/>
    <property type="match status" value="1"/>
</dbReference>
<gene>
    <name evidence="2" type="ORF">GCM10017774_92790</name>
</gene>
<accession>A0ABQ3MWY3</accession>
<dbReference type="Proteomes" id="UP000605568">
    <property type="component" value="Unassembled WGS sequence"/>
</dbReference>
<evidence type="ECO:0000259" key="1">
    <source>
        <dbReference type="PROSITE" id="PS50943"/>
    </source>
</evidence>
<proteinExistence type="predicted"/>
<dbReference type="Pfam" id="PF13560">
    <property type="entry name" value="HTH_31"/>
    <property type="match status" value="1"/>
</dbReference>
<organism evidence="2 3">
    <name type="scientific">Lentzea cavernae</name>
    <dbReference type="NCBI Taxonomy" id="2020703"/>
    <lineage>
        <taxon>Bacteria</taxon>
        <taxon>Bacillati</taxon>
        <taxon>Actinomycetota</taxon>
        <taxon>Actinomycetes</taxon>
        <taxon>Pseudonocardiales</taxon>
        <taxon>Pseudonocardiaceae</taxon>
        <taxon>Lentzea</taxon>
    </lineage>
</organism>
<dbReference type="SUPFAM" id="SSF47413">
    <property type="entry name" value="lambda repressor-like DNA-binding domains"/>
    <property type="match status" value="1"/>
</dbReference>
<feature type="domain" description="HTH cro/C1-type" evidence="1">
    <location>
        <begin position="46"/>
        <end position="102"/>
    </location>
</feature>
<dbReference type="InterPro" id="IPR001387">
    <property type="entry name" value="Cro/C1-type_HTH"/>
</dbReference>
<sequence>MLWTYSMQWTVLSRLRHRDSRMSDLVRNVWGMSDPTFRQVRLGEALKRLRERSGLSQREAAYRLRYNYQKLSRIENGQLPEYHGMRAMLDLYGVLVSEETPFIEMWERASEKGWWHPYGIEDLGYISLEHDAVRVSAFSLGYIPGLLQTESYMRAVFQGWQVQRSRKWIENEVAVRVRRQERLAGELRYHAIIAETAFAQADREQLLHINDVGQQANVSVQVLPNAAGLNDGYNGSFLLLDFAYPGDMTVLYVEHPAGAAHVENVAQVKASKLVFKHLSKLALTPDESAEWVGRLAAER</sequence>
<dbReference type="PROSITE" id="PS50943">
    <property type="entry name" value="HTH_CROC1"/>
    <property type="match status" value="1"/>
</dbReference>
<dbReference type="SMART" id="SM00530">
    <property type="entry name" value="HTH_XRE"/>
    <property type="match status" value="1"/>
</dbReference>
<reference evidence="3" key="1">
    <citation type="journal article" date="2019" name="Int. J. Syst. Evol. Microbiol.">
        <title>The Global Catalogue of Microorganisms (GCM) 10K type strain sequencing project: providing services to taxonomists for standard genome sequencing and annotation.</title>
        <authorList>
            <consortium name="The Broad Institute Genomics Platform"/>
            <consortium name="The Broad Institute Genome Sequencing Center for Infectious Disease"/>
            <person name="Wu L."/>
            <person name="Ma J."/>
        </authorList>
    </citation>
    <scope>NUCLEOTIDE SEQUENCE [LARGE SCALE GENOMIC DNA]</scope>
    <source>
        <strain evidence="3">CGMCC 4.7367</strain>
    </source>
</reference>
<comment type="caution">
    <text evidence="2">The sequence shown here is derived from an EMBL/GenBank/DDBJ whole genome shotgun (WGS) entry which is preliminary data.</text>
</comment>
<dbReference type="InterPro" id="IPR010982">
    <property type="entry name" value="Lambda_DNA-bd_dom_sf"/>
</dbReference>
<keyword evidence="3" id="KW-1185">Reference proteome</keyword>
<dbReference type="InterPro" id="IPR043917">
    <property type="entry name" value="DUF5753"/>
</dbReference>
<dbReference type="Gene3D" id="1.10.260.40">
    <property type="entry name" value="lambda repressor-like DNA-binding domains"/>
    <property type="match status" value="1"/>
</dbReference>
<name>A0ABQ3MWY3_9PSEU</name>
<dbReference type="Pfam" id="PF19054">
    <property type="entry name" value="DUF5753"/>
    <property type="match status" value="1"/>
</dbReference>
<evidence type="ECO:0000313" key="3">
    <source>
        <dbReference type="Proteomes" id="UP000605568"/>
    </source>
</evidence>
<protein>
    <submittedName>
        <fullName evidence="2">Transcriptional regulator</fullName>
    </submittedName>
</protein>